<dbReference type="Gene3D" id="3.40.50.2300">
    <property type="match status" value="4"/>
</dbReference>
<dbReference type="FunFam" id="2.10.50.30:FF:000002">
    <property type="entry name" value="Vomeronasal 2 receptor, h1"/>
    <property type="match status" value="1"/>
</dbReference>
<keyword evidence="7" id="KW-0297">G-protein coupled receptor</keyword>
<dbReference type="GO" id="GO:0005886">
    <property type="term" value="C:plasma membrane"/>
    <property type="evidence" value="ECO:0007669"/>
    <property type="project" value="UniProtKB-SubCell"/>
</dbReference>
<feature type="domain" description="G-protein coupled receptors family 3 profile" evidence="13">
    <location>
        <begin position="306"/>
        <end position="432"/>
    </location>
</feature>
<evidence type="ECO:0000256" key="11">
    <source>
        <dbReference type="ARBA" id="ARBA00023224"/>
    </source>
</evidence>
<dbReference type="Pfam" id="PF01094">
    <property type="entry name" value="ANF_receptor"/>
    <property type="match status" value="3"/>
</dbReference>
<feature type="transmembrane region" description="Helical" evidence="12">
    <location>
        <begin position="376"/>
        <end position="400"/>
    </location>
</feature>
<evidence type="ECO:0000256" key="3">
    <source>
        <dbReference type="ARBA" id="ARBA00022475"/>
    </source>
</evidence>
<proteinExistence type="inferred from homology"/>
<dbReference type="SUPFAM" id="SSF53822">
    <property type="entry name" value="Periplasmic binding protein-like I"/>
    <property type="match status" value="3"/>
</dbReference>
<comment type="similarity">
    <text evidence="2">Belongs to the G-protein coupled receptor 3 family.</text>
</comment>
<evidence type="ECO:0000256" key="10">
    <source>
        <dbReference type="ARBA" id="ARBA00023180"/>
    </source>
</evidence>
<keyword evidence="4 12" id="KW-0812">Transmembrane</keyword>
<evidence type="ECO:0000256" key="8">
    <source>
        <dbReference type="ARBA" id="ARBA00023136"/>
    </source>
</evidence>
<protein>
    <submittedName>
        <fullName evidence="14">Extracellular calcium-sensing receptor</fullName>
    </submittedName>
</protein>
<dbReference type="PRINTS" id="PR01535">
    <property type="entry name" value="VOMERONASL2R"/>
</dbReference>
<dbReference type="EMBL" id="JAOPHQ010003982">
    <property type="protein sequence ID" value="KAK0141159.1"/>
    <property type="molecule type" value="Genomic_DNA"/>
</dbReference>
<dbReference type="InterPro" id="IPR011500">
    <property type="entry name" value="GPCR_3_9-Cys_dom"/>
</dbReference>
<evidence type="ECO:0000256" key="5">
    <source>
        <dbReference type="ARBA" id="ARBA00022729"/>
    </source>
</evidence>
<keyword evidence="10" id="KW-0325">Glycoprotein</keyword>
<dbReference type="PRINTS" id="PR00248">
    <property type="entry name" value="GPCRMGR"/>
</dbReference>
<comment type="subcellular location">
    <subcellularLocation>
        <location evidence="1">Cell membrane</location>
        <topology evidence="1">Multi-pass membrane protein</topology>
    </subcellularLocation>
</comment>
<evidence type="ECO:0000313" key="14">
    <source>
        <dbReference type="EMBL" id="KAK0141159.1"/>
    </source>
</evidence>
<feature type="transmembrane region" description="Helical" evidence="12">
    <location>
        <begin position="1011"/>
        <end position="1035"/>
    </location>
</feature>
<dbReference type="PROSITE" id="PS50259">
    <property type="entry name" value="G_PROTEIN_RECEP_F3_4"/>
    <property type="match status" value="2"/>
</dbReference>
<accession>A0AA47MJB9</accession>
<dbReference type="Pfam" id="PF00003">
    <property type="entry name" value="7tm_3"/>
    <property type="match status" value="2"/>
</dbReference>
<dbReference type="InterPro" id="IPR028082">
    <property type="entry name" value="Peripla_BP_I"/>
</dbReference>
<keyword evidence="15" id="KW-1185">Reference proteome</keyword>
<dbReference type="PANTHER" id="PTHR24061:SF528">
    <property type="entry name" value="C-FAMILY ODORANT RECEPTOR OLFCD2-RELATED"/>
    <property type="match status" value="1"/>
</dbReference>
<name>A0AA47MJB9_MERPO</name>
<dbReference type="InterPro" id="IPR038550">
    <property type="entry name" value="GPCR_3_9-Cys_sf"/>
</dbReference>
<dbReference type="InterPro" id="IPR017978">
    <property type="entry name" value="GPCR_3_C"/>
</dbReference>
<keyword evidence="9 14" id="KW-0675">Receptor</keyword>
<dbReference type="Gene3D" id="2.10.50.30">
    <property type="entry name" value="GPCR, family 3, nine cysteines domain"/>
    <property type="match status" value="2"/>
</dbReference>
<dbReference type="InterPro" id="IPR004073">
    <property type="entry name" value="GPCR_3_vmron_rcpt_2"/>
</dbReference>
<dbReference type="PANTHER" id="PTHR24061">
    <property type="entry name" value="CALCIUM-SENSING RECEPTOR-RELATED"/>
    <property type="match status" value="1"/>
</dbReference>
<dbReference type="InterPro" id="IPR000337">
    <property type="entry name" value="GPCR_3"/>
</dbReference>
<evidence type="ECO:0000256" key="9">
    <source>
        <dbReference type="ARBA" id="ARBA00023170"/>
    </source>
</evidence>
<feature type="transmembrane region" description="Helical" evidence="12">
    <location>
        <begin position="1082"/>
        <end position="1106"/>
    </location>
</feature>
<keyword evidence="5" id="KW-0732">Signal</keyword>
<keyword evidence="8 12" id="KW-0472">Membrane</keyword>
<evidence type="ECO:0000256" key="12">
    <source>
        <dbReference type="SAM" id="Phobius"/>
    </source>
</evidence>
<dbReference type="Pfam" id="PF07562">
    <property type="entry name" value="NCD3G"/>
    <property type="match status" value="1"/>
</dbReference>
<dbReference type="GO" id="GO:0004930">
    <property type="term" value="F:G protein-coupled receptor activity"/>
    <property type="evidence" value="ECO:0007669"/>
    <property type="project" value="UniProtKB-KW"/>
</dbReference>
<organism evidence="14 15">
    <name type="scientific">Merluccius polli</name>
    <name type="common">Benguela hake</name>
    <name type="synonym">Merluccius cadenati</name>
    <dbReference type="NCBI Taxonomy" id="89951"/>
    <lineage>
        <taxon>Eukaryota</taxon>
        <taxon>Metazoa</taxon>
        <taxon>Chordata</taxon>
        <taxon>Craniata</taxon>
        <taxon>Vertebrata</taxon>
        <taxon>Euteleostomi</taxon>
        <taxon>Actinopterygii</taxon>
        <taxon>Neopterygii</taxon>
        <taxon>Teleostei</taxon>
        <taxon>Neoteleostei</taxon>
        <taxon>Acanthomorphata</taxon>
        <taxon>Zeiogadaria</taxon>
        <taxon>Gadariae</taxon>
        <taxon>Gadiformes</taxon>
        <taxon>Gadoidei</taxon>
        <taxon>Merlucciidae</taxon>
        <taxon>Merluccius</taxon>
    </lineage>
</organism>
<dbReference type="InterPro" id="IPR001828">
    <property type="entry name" value="ANF_lig-bd_rcpt"/>
</dbReference>
<reference evidence="14" key="1">
    <citation type="journal article" date="2023" name="Front. Mar. Sci.">
        <title>A new Merluccius polli reference genome to investigate the effects of global change in West African waters.</title>
        <authorList>
            <person name="Mateo J.L."/>
            <person name="Blanco-Fernandez C."/>
            <person name="Garcia-Vazquez E."/>
            <person name="Machado-Schiaffino G."/>
        </authorList>
    </citation>
    <scope>NUCLEOTIDE SEQUENCE</scope>
    <source>
        <strain evidence="14">C29</strain>
        <tissue evidence="14">Fin</tissue>
    </source>
</reference>
<sequence length="1409" mass="156275">MPYCLRSTALIVVAFTAAGDMRILLEELARKPFPPRQWIGSEAWVTAPEMLRFGFCAGSIGFGIPQSVIPGLREYLLDLSPAKVAVSQLLTELWEGAFNCQLQKKADSSDRVCDGTEDIQKLQNPYTDTSQLRITNMVYKAVYAIAHAIHNLVCKKINSTIQCDPFIKIKPVQVLDQLKRVNFSRNGYHVSFDANGDPVAFYELINWQKNQNGALEFVTVGHYDESLPLGQKFKMIRNISWSLCPYAVIAVHQEHARFSRRGNQFVAMTVYHSSDCVPCPKELWPNAEKNLCLPKPVEFLSMHEVLGIILAAFSVGGAGLTIFTAIVFFQHRASAIVRANNSELSFLLLFSLTLCFLCSLTFIGPPTDWSCMLRHTAFGITFVLCISCVLGKTLVVLMAFRATLPGNNVMKWFGPAQQRMTVISFTFVQVLIYGLLQRHGPVGSETGGKVGIRDVSDAGNATDSVKCMLRGTPRPAVFTLEGDYLIGGVFSIHYYMKTVKNNYTSLPEPLECTGSMDTRELRFSRAMVFTIEEINNSSDLLPGITLGYQIHDSCASVPVAVQVAFQLANGLQQLYDSKKGCLRSGRVTAVVGESGSTPSISMSRIIGPFDIPQVSHFATCACLSDRTQYPTFFRTIPSDQFQADALAKLVKHFGWTWIGTVRSNSDYGNNGMASFLRAAHKEGICVEYSESFYRTDPQSKIQQVADVIRRSTALIVVAFTASGDMRILLEELARKPFPPRQWIGSESWVTDPEMLRFGFCAGSIGFGIPQSVIPGLREYLLDLSPAKVAVSQLLTELWEGAFNCQLQKKAGSSDRVCDGTEDIQKLQNPYTDTSQLRVTNMVYKAVYAIAHAIHNLVCKKINSTIQCDPFIKIEPAQVLDQLKRVNFSRNGYHVSFDANGNPVAFYELINWQKNHNGALEFVTVGHYDESLPLGQKFKMIRNISWSDGRMRKVLQKGKPVCCYDCVPCAEGEISNNSDSSDCVPCPKEFWPNAEKNLCLPKPVEFLSMHEVLGIILAAFSVGGAGLTIFTAIVFFQHRASAIVRANNSELSFLLLFSLTLCFLCSLTFIGPPTDWSCMLRHTAFGITFVLCISCVLGKTLVVLMAFRATLPGNNVMKWFGPAQQRMTVVSFTFVQASSNAENDTDSVDCRLRGSPLRPAFTQNGDYIVGGVFPMHYYMKTVKKNYTSLPEPLKCTGSCNKHICISVCSMDTRELRFARAMTFAIDEINNSSDLLPGVALGYKIHDSCSSAPMAVQVAFQFTNDPQSLYNNSTVCLHSGRVLAIIGDSGSTQSISISRIIGPFDIPQVSHFATCACLSDKTQYPTFFRTIPSDQFQADALAKLVKHFGWTWIGAVRSNSDYGNNGMASFLRAAQKEGICVEYSESFNRNDPQSKIRQVAEVIRRFIHSLF</sequence>
<feature type="domain" description="G-protein coupled receptors family 3 profile" evidence="13">
    <location>
        <begin position="1012"/>
        <end position="1135"/>
    </location>
</feature>
<comment type="caution">
    <text evidence="14">The sequence shown here is derived from an EMBL/GenBank/DDBJ whole genome shotgun (WGS) entry which is preliminary data.</text>
</comment>
<evidence type="ECO:0000256" key="7">
    <source>
        <dbReference type="ARBA" id="ARBA00023040"/>
    </source>
</evidence>
<keyword evidence="3" id="KW-1003">Cell membrane</keyword>
<keyword evidence="6 12" id="KW-1133">Transmembrane helix</keyword>
<evidence type="ECO:0000256" key="6">
    <source>
        <dbReference type="ARBA" id="ARBA00022989"/>
    </source>
</evidence>
<keyword evidence="11" id="KW-0807">Transducer</keyword>
<evidence type="ECO:0000313" key="15">
    <source>
        <dbReference type="Proteomes" id="UP001174136"/>
    </source>
</evidence>
<evidence type="ECO:0000256" key="2">
    <source>
        <dbReference type="ARBA" id="ARBA00007242"/>
    </source>
</evidence>
<evidence type="ECO:0000259" key="13">
    <source>
        <dbReference type="PROSITE" id="PS50259"/>
    </source>
</evidence>
<dbReference type="FunFam" id="3.40.50.2300:FF:000016">
    <property type="entry name" value="Taste 1 receptor member 2"/>
    <property type="match status" value="1"/>
</dbReference>
<evidence type="ECO:0000256" key="1">
    <source>
        <dbReference type="ARBA" id="ARBA00004651"/>
    </source>
</evidence>
<dbReference type="InterPro" id="IPR000068">
    <property type="entry name" value="GPCR_3_Ca_sens_rcpt-rel"/>
</dbReference>
<dbReference type="Proteomes" id="UP001174136">
    <property type="component" value="Unassembled WGS sequence"/>
</dbReference>
<feature type="transmembrane region" description="Helical" evidence="12">
    <location>
        <begin position="344"/>
        <end position="364"/>
    </location>
</feature>
<evidence type="ECO:0000256" key="4">
    <source>
        <dbReference type="ARBA" id="ARBA00022692"/>
    </source>
</evidence>
<feature type="transmembrane region" description="Helical" evidence="12">
    <location>
        <begin position="420"/>
        <end position="436"/>
    </location>
</feature>
<gene>
    <name evidence="14" type="primary">Casr_2</name>
    <name evidence="14" type="ORF">N1851_021840</name>
</gene>
<feature type="transmembrane region" description="Helical" evidence="12">
    <location>
        <begin position="1050"/>
        <end position="1070"/>
    </location>
</feature>
<feature type="transmembrane region" description="Helical" evidence="12">
    <location>
        <begin position="305"/>
        <end position="329"/>
    </location>
</feature>